<organism evidence="1 2">
    <name type="scientific">Blautia obeum ATCC 29174</name>
    <dbReference type="NCBI Taxonomy" id="411459"/>
    <lineage>
        <taxon>Bacteria</taxon>
        <taxon>Bacillati</taxon>
        <taxon>Bacillota</taxon>
        <taxon>Clostridia</taxon>
        <taxon>Lachnospirales</taxon>
        <taxon>Lachnospiraceae</taxon>
        <taxon>Blautia</taxon>
    </lineage>
</organism>
<sequence length="36" mass="4405">MKIPLPNTNLSLEYLMQMQKSIDRYCLFCTKKENYF</sequence>
<reference evidence="1 2" key="2">
    <citation type="submission" date="2007-04" db="EMBL/GenBank/DDBJ databases">
        <title>Draft genome sequence of Ruminococcus obeum (ATCC 29174).</title>
        <authorList>
            <person name="Sudarsanam P."/>
            <person name="Ley R."/>
            <person name="Guruge J."/>
            <person name="Turnbaugh P.J."/>
            <person name="Mahowald M."/>
            <person name="Liep D."/>
            <person name="Gordon J."/>
        </authorList>
    </citation>
    <scope>NUCLEOTIDE SEQUENCE [LARGE SCALE GENOMIC DNA]</scope>
    <source>
        <strain evidence="1 2">ATCC 29174</strain>
    </source>
</reference>
<evidence type="ECO:0000313" key="1">
    <source>
        <dbReference type="EMBL" id="EDM86598.1"/>
    </source>
</evidence>
<proteinExistence type="predicted"/>
<dbReference type="EMBL" id="AAVO02000013">
    <property type="protein sequence ID" value="EDM86598.1"/>
    <property type="molecule type" value="Genomic_DNA"/>
</dbReference>
<protein>
    <submittedName>
        <fullName evidence="1">Uncharacterized protein</fullName>
    </submittedName>
</protein>
<dbReference type="Proteomes" id="UP000006002">
    <property type="component" value="Unassembled WGS sequence"/>
</dbReference>
<reference evidence="1 2" key="1">
    <citation type="submission" date="2007-03" db="EMBL/GenBank/DDBJ databases">
        <authorList>
            <person name="Fulton L."/>
            <person name="Clifton S."/>
            <person name="Fulton B."/>
            <person name="Xu J."/>
            <person name="Minx P."/>
            <person name="Pepin K.H."/>
            <person name="Johnson M."/>
            <person name="Thiruvilangam P."/>
            <person name="Bhonagiri V."/>
            <person name="Nash W.E."/>
            <person name="Mardis E.R."/>
            <person name="Wilson R.K."/>
        </authorList>
    </citation>
    <scope>NUCLEOTIDE SEQUENCE [LARGE SCALE GENOMIC DNA]</scope>
    <source>
        <strain evidence="1 2">ATCC 29174</strain>
    </source>
</reference>
<dbReference type="AlphaFoldDB" id="A5ZUR4"/>
<accession>A5ZUR4</accession>
<evidence type="ECO:0000313" key="2">
    <source>
        <dbReference type="Proteomes" id="UP000006002"/>
    </source>
</evidence>
<comment type="caution">
    <text evidence="1">The sequence shown here is derived from an EMBL/GenBank/DDBJ whole genome shotgun (WGS) entry which is preliminary data.</text>
</comment>
<dbReference type="HOGENOM" id="CLU_3354872_0_0_9"/>
<name>A5ZUR4_9FIRM</name>
<gene>
    <name evidence="1" type="ORF">RUMOBE_02748</name>
</gene>